<dbReference type="UniPathway" id="UPA00034">
    <property type="reaction ID" value="UER00027"/>
</dbReference>
<dbReference type="InterPro" id="IPR022653">
    <property type="entry name" value="De-COase2_pyr-phos_BS"/>
</dbReference>
<evidence type="ECO:0000256" key="4">
    <source>
        <dbReference type="ARBA" id="ARBA00023239"/>
    </source>
</evidence>
<name>A0A6J4SWY7_9SPHN</name>
<feature type="binding site" evidence="5">
    <location>
        <position position="346"/>
    </location>
    <ligand>
        <name>substrate</name>
    </ligand>
</feature>
<dbReference type="PANTHER" id="PTHR43727">
    <property type="entry name" value="DIAMINOPIMELATE DECARBOXYLASE"/>
    <property type="match status" value="1"/>
</dbReference>
<dbReference type="PANTHER" id="PTHR43727:SF2">
    <property type="entry name" value="GROUP IV DECARBOXYLASE"/>
    <property type="match status" value="1"/>
</dbReference>
<dbReference type="InterPro" id="IPR009006">
    <property type="entry name" value="Ala_racemase/Decarboxylase_C"/>
</dbReference>
<keyword evidence="4 5" id="KW-0456">Lyase</keyword>
<feature type="binding site" evidence="5">
    <location>
        <begin position="277"/>
        <end position="280"/>
    </location>
    <ligand>
        <name>pyridoxal 5'-phosphate</name>
        <dbReference type="ChEBI" id="CHEBI:597326"/>
    </ligand>
</feature>
<dbReference type="CDD" id="cd06828">
    <property type="entry name" value="PLPDE_III_DapDC"/>
    <property type="match status" value="1"/>
</dbReference>
<dbReference type="Gene3D" id="3.20.20.10">
    <property type="entry name" value="Alanine racemase"/>
    <property type="match status" value="1"/>
</dbReference>
<evidence type="ECO:0000259" key="9">
    <source>
        <dbReference type="Pfam" id="PF00278"/>
    </source>
</evidence>
<comment type="similarity">
    <text evidence="5">Belongs to the Orn/Lys/Arg decarboxylase class-II family. LysA subfamily.</text>
</comment>
<keyword evidence="2 5" id="KW-0210">Decarboxylase</keyword>
<reference evidence="11" key="1">
    <citation type="submission" date="2020-02" db="EMBL/GenBank/DDBJ databases">
        <authorList>
            <person name="Meier V. D."/>
        </authorList>
    </citation>
    <scope>NUCLEOTIDE SEQUENCE</scope>
    <source>
        <strain evidence="11">AVDCRST_MAG91</strain>
    </source>
</reference>
<keyword evidence="3 5" id="KW-0663">Pyridoxal phosphate</keyword>
<feature type="binding site" evidence="5">
    <location>
        <position position="241"/>
    </location>
    <ligand>
        <name>pyridoxal 5'-phosphate</name>
        <dbReference type="ChEBI" id="CHEBI:597326"/>
    </ligand>
</feature>
<feature type="modified residue" description="N6-(pyridoxal phosphate)lysine" evidence="5 7">
    <location>
        <position position="62"/>
    </location>
</feature>
<dbReference type="GO" id="GO:0009089">
    <property type="term" value="P:lysine biosynthetic process via diaminopimelate"/>
    <property type="evidence" value="ECO:0007669"/>
    <property type="project" value="UniProtKB-UniRule"/>
</dbReference>
<dbReference type="InterPro" id="IPR022643">
    <property type="entry name" value="De-COase2_C"/>
</dbReference>
<evidence type="ECO:0000259" key="10">
    <source>
        <dbReference type="Pfam" id="PF02784"/>
    </source>
</evidence>
<evidence type="ECO:0000256" key="7">
    <source>
        <dbReference type="PIRSR" id="PIRSR600183-50"/>
    </source>
</evidence>
<dbReference type="InterPro" id="IPR029066">
    <property type="entry name" value="PLP-binding_barrel"/>
</dbReference>
<keyword evidence="5 8" id="KW-0457">Lysine biosynthesis</keyword>
<dbReference type="EMBL" id="CADCVX010000284">
    <property type="protein sequence ID" value="CAA9507620.1"/>
    <property type="molecule type" value="Genomic_DNA"/>
</dbReference>
<dbReference type="Pfam" id="PF00278">
    <property type="entry name" value="Orn_DAP_Arg_deC"/>
    <property type="match status" value="1"/>
</dbReference>
<feature type="binding site" evidence="5">
    <location>
        <position position="280"/>
    </location>
    <ligand>
        <name>substrate</name>
    </ligand>
</feature>
<evidence type="ECO:0000256" key="3">
    <source>
        <dbReference type="ARBA" id="ARBA00022898"/>
    </source>
</evidence>
<dbReference type="GO" id="GO:0008836">
    <property type="term" value="F:diaminopimelate decarboxylase activity"/>
    <property type="evidence" value="ECO:0007669"/>
    <property type="project" value="UniProtKB-UniRule"/>
</dbReference>
<feature type="domain" description="Orn/DAP/Arg decarboxylase 2 N-terminal" evidence="10">
    <location>
        <begin position="37"/>
        <end position="283"/>
    </location>
</feature>
<dbReference type="SUPFAM" id="SSF50621">
    <property type="entry name" value="Alanine racemase C-terminal domain-like"/>
    <property type="match status" value="1"/>
</dbReference>
<protein>
    <recommendedName>
        <fullName evidence="5 6">Diaminopimelate decarboxylase</fullName>
        <shortName evidence="5">DAP decarboxylase</shortName>
        <shortName evidence="5">DAPDC</shortName>
        <ecNumber evidence="5 6">4.1.1.20</ecNumber>
    </recommendedName>
</protein>
<dbReference type="PRINTS" id="PR01179">
    <property type="entry name" value="ODADCRBXLASE"/>
</dbReference>
<evidence type="ECO:0000256" key="8">
    <source>
        <dbReference type="RuleBase" id="RU003738"/>
    </source>
</evidence>
<feature type="binding site" evidence="5">
    <location>
        <position position="374"/>
    </location>
    <ligand>
        <name>pyridoxal 5'-phosphate</name>
        <dbReference type="ChEBI" id="CHEBI:597326"/>
    </ligand>
</feature>
<dbReference type="GO" id="GO:0030170">
    <property type="term" value="F:pyridoxal phosphate binding"/>
    <property type="evidence" value="ECO:0007669"/>
    <property type="project" value="UniProtKB-UniRule"/>
</dbReference>
<dbReference type="PRINTS" id="PR01181">
    <property type="entry name" value="DAPDCRBXLASE"/>
</dbReference>
<gene>
    <name evidence="5" type="primary">lysA</name>
    <name evidence="11" type="ORF">AVDCRST_MAG91-1434</name>
</gene>
<dbReference type="HAMAP" id="MF_02120">
    <property type="entry name" value="LysA"/>
    <property type="match status" value="1"/>
</dbReference>
<feature type="active site" description="Proton donor" evidence="7">
    <location>
        <position position="345"/>
    </location>
</feature>
<evidence type="ECO:0000313" key="11">
    <source>
        <dbReference type="EMBL" id="CAA9507620.1"/>
    </source>
</evidence>
<comment type="subunit">
    <text evidence="5">Homodimer.</text>
</comment>
<dbReference type="InterPro" id="IPR022644">
    <property type="entry name" value="De-COase2_N"/>
</dbReference>
<organism evidence="11">
    <name type="scientific">uncultured Sphingomonadaceae bacterium</name>
    <dbReference type="NCBI Taxonomy" id="169976"/>
    <lineage>
        <taxon>Bacteria</taxon>
        <taxon>Pseudomonadati</taxon>
        <taxon>Pseudomonadota</taxon>
        <taxon>Alphaproteobacteria</taxon>
        <taxon>Sphingomonadales</taxon>
        <taxon>Sphingomonadaceae</taxon>
        <taxon>environmental samples</taxon>
    </lineage>
</organism>
<proteinExistence type="inferred from homology"/>
<feature type="domain" description="Orn/DAP/Arg decarboxylase 2 C-terminal" evidence="9">
    <location>
        <begin position="31"/>
        <end position="372"/>
    </location>
</feature>
<comment type="cofactor">
    <cofactor evidence="1 5 7 8">
        <name>pyridoxal 5'-phosphate</name>
        <dbReference type="ChEBI" id="CHEBI:597326"/>
    </cofactor>
</comment>
<comment type="pathway">
    <text evidence="5 8">Amino-acid biosynthesis; L-lysine biosynthesis via DAP pathway; L-lysine from DL-2,6-diaminopimelate: step 1/1.</text>
</comment>
<keyword evidence="5" id="KW-0028">Amino-acid biosynthesis</keyword>
<feature type="binding site" evidence="5">
    <location>
        <position position="374"/>
    </location>
    <ligand>
        <name>substrate</name>
    </ligand>
</feature>
<accession>A0A6J4SWY7</accession>
<comment type="catalytic activity">
    <reaction evidence="5 8">
        <text>meso-2,6-diaminopimelate + H(+) = L-lysine + CO2</text>
        <dbReference type="Rhea" id="RHEA:15101"/>
        <dbReference type="ChEBI" id="CHEBI:15378"/>
        <dbReference type="ChEBI" id="CHEBI:16526"/>
        <dbReference type="ChEBI" id="CHEBI:32551"/>
        <dbReference type="ChEBI" id="CHEBI:57791"/>
        <dbReference type="EC" id="4.1.1.20"/>
    </reaction>
</comment>
<dbReference type="FunFam" id="3.20.20.10:FF:000003">
    <property type="entry name" value="Diaminopimelate decarboxylase"/>
    <property type="match status" value="1"/>
</dbReference>
<dbReference type="InterPro" id="IPR000183">
    <property type="entry name" value="Orn/DAP/Arg_de-COase"/>
</dbReference>
<dbReference type="EC" id="4.1.1.20" evidence="5 6"/>
<dbReference type="Gene3D" id="2.40.37.10">
    <property type="entry name" value="Lyase, Ornithine Decarboxylase, Chain A, domain 1"/>
    <property type="match status" value="1"/>
</dbReference>
<dbReference type="Pfam" id="PF02784">
    <property type="entry name" value="Orn_Arg_deC_N"/>
    <property type="match status" value="1"/>
</dbReference>
<dbReference type="InterPro" id="IPR002986">
    <property type="entry name" value="DAP_deCOOHase_LysA"/>
</dbReference>
<evidence type="ECO:0000256" key="2">
    <source>
        <dbReference type="ARBA" id="ARBA00022793"/>
    </source>
</evidence>
<dbReference type="PROSITE" id="PS00878">
    <property type="entry name" value="ODR_DC_2_1"/>
    <property type="match status" value="1"/>
</dbReference>
<dbReference type="SUPFAM" id="SSF51419">
    <property type="entry name" value="PLP-binding barrel"/>
    <property type="match status" value="1"/>
</dbReference>
<comment type="function">
    <text evidence="5">Specifically catalyzes the decarboxylation of meso-diaminopimelate (meso-DAP) to L-lysine.</text>
</comment>
<feature type="binding site" evidence="5">
    <location>
        <position position="316"/>
    </location>
    <ligand>
        <name>substrate</name>
    </ligand>
</feature>
<evidence type="ECO:0000256" key="5">
    <source>
        <dbReference type="HAMAP-Rule" id="MF_02120"/>
    </source>
</evidence>
<dbReference type="AlphaFoldDB" id="A0A6J4SWY7"/>
<evidence type="ECO:0000256" key="6">
    <source>
        <dbReference type="NCBIfam" id="TIGR01048"/>
    </source>
</evidence>
<sequence>MTDPFAPRGGVVHCEDVPLPVVAKAVGTPVYVYSTASMRRQARALRAALAPLGDPLIAYAVKANPNAAVLATLAAEGLGADVVSGGEYRRALAAGIAADRIVFSGVGKTQAEMALALEGGLGQFNLESVEEAEMLSAVAISMGREAPVALRVNPDVEAGSHAKISTGAAHNKFGVPIGDALGACARIGELPGLRLGGVAVHIGSQLTSLAPLEAAFGKVGALIRDLRAAGHDIRTADLGGGLGVAYDPAAAPPPSIEDYGAMVARATRGWDVRLIFEPGRLIVGAAGVLLTEVIRVKPGASHPFVIVDAAMNDWMRPTLYDAWHGIDAVAPRGPRMVADIVGPVCETGDTFARDRDIDQVEGGDLMIVRTAGAYAATMANGYNSRPLVPEVLVDGARWAVVRERPDPDALIRGDKLPDWLGSPSVSP</sequence>
<dbReference type="NCBIfam" id="TIGR01048">
    <property type="entry name" value="lysA"/>
    <property type="match status" value="1"/>
</dbReference>
<evidence type="ECO:0000256" key="1">
    <source>
        <dbReference type="ARBA" id="ARBA00001933"/>
    </source>
</evidence>
<feature type="binding site" evidence="5">
    <location>
        <position position="320"/>
    </location>
    <ligand>
        <name>substrate</name>
    </ligand>
</feature>